<keyword evidence="1" id="KW-0472">Membrane</keyword>
<keyword evidence="3" id="KW-1185">Reference proteome</keyword>
<dbReference type="STRING" id="447689.BA195_11035"/>
<comment type="caution">
    <text evidence="2">The sequence shown here is derived from an EMBL/GenBank/DDBJ whole genome shotgun (WGS) entry which is preliminary data.</text>
</comment>
<dbReference type="Proteomes" id="UP000093186">
    <property type="component" value="Unassembled WGS sequence"/>
</dbReference>
<accession>A0A1B9XX78</accession>
<reference evidence="2 3" key="1">
    <citation type="submission" date="2016-06" db="EMBL/GenBank/DDBJ databases">
        <title>Draft Genome Sequence of Tenacibaculum soleae UCD-KL19.</title>
        <authorList>
            <person name="Eisen J.A."/>
            <person name="Coil D.A."/>
            <person name="Lujan K.M."/>
        </authorList>
    </citation>
    <scope>NUCLEOTIDE SEQUENCE [LARGE SCALE GENOMIC DNA]</scope>
    <source>
        <strain evidence="2 3">UCD-KL19</strain>
    </source>
</reference>
<keyword evidence="1" id="KW-0812">Transmembrane</keyword>
<evidence type="ECO:0000313" key="3">
    <source>
        <dbReference type="Proteomes" id="UP000093186"/>
    </source>
</evidence>
<feature type="transmembrane region" description="Helical" evidence="1">
    <location>
        <begin position="101"/>
        <end position="119"/>
    </location>
</feature>
<dbReference type="AlphaFoldDB" id="A0A1B9XX78"/>
<name>A0A1B9XX78_9FLAO</name>
<sequence>MLKYLFFYIAFFLLSFQMFLQTSEKKKVQFDTEFIELKKFDNKKIEAYKKQDAFIYIVEKREPTVIEKVWNWFKRTIKKVLSYLFDDISPAMGFLKWVLKILPYIIAGLVLFLIIKFFLKVNARNIIDGKKATAMVSLSDEETLIKEKDLPALIKIAITDGNFKLATRYYYLLLLKKLSEKELIFWQQEKTNEDYIKELASNKNLYKEFETLTHLYDYVWYGEFLINKEKFLKAEINFKKMIAKI</sequence>
<evidence type="ECO:0000256" key="1">
    <source>
        <dbReference type="SAM" id="Phobius"/>
    </source>
</evidence>
<proteinExistence type="predicted"/>
<organism evidence="2 3">
    <name type="scientific">Tenacibaculum soleae</name>
    <dbReference type="NCBI Taxonomy" id="447689"/>
    <lineage>
        <taxon>Bacteria</taxon>
        <taxon>Pseudomonadati</taxon>
        <taxon>Bacteroidota</taxon>
        <taxon>Flavobacteriia</taxon>
        <taxon>Flavobacteriales</taxon>
        <taxon>Flavobacteriaceae</taxon>
        <taxon>Tenacibaculum</taxon>
    </lineage>
</organism>
<protein>
    <recommendedName>
        <fullName evidence="4">DUF4129 domain-containing protein</fullName>
    </recommendedName>
</protein>
<keyword evidence="1" id="KW-1133">Transmembrane helix</keyword>
<gene>
    <name evidence="2" type="ORF">BA195_11035</name>
</gene>
<evidence type="ECO:0008006" key="4">
    <source>
        <dbReference type="Google" id="ProtNLM"/>
    </source>
</evidence>
<dbReference type="EMBL" id="MAKX01000024">
    <property type="protein sequence ID" value="OCK42154.1"/>
    <property type="molecule type" value="Genomic_DNA"/>
</dbReference>
<evidence type="ECO:0000313" key="2">
    <source>
        <dbReference type="EMBL" id="OCK42154.1"/>
    </source>
</evidence>